<feature type="region of interest" description="Disordered" evidence="1">
    <location>
        <begin position="390"/>
        <end position="416"/>
    </location>
</feature>
<evidence type="ECO:0000256" key="1">
    <source>
        <dbReference type="SAM" id="MobiDB-lite"/>
    </source>
</evidence>
<feature type="non-terminal residue" evidence="2">
    <location>
        <position position="1"/>
    </location>
</feature>
<dbReference type="EMBL" id="QJKJ01005478">
    <property type="protein sequence ID" value="RDX90143.1"/>
    <property type="molecule type" value="Genomic_DNA"/>
</dbReference>
<feature type="compositionally biased region" description="Basic and acidic residues" evidence="1">
    <location>
        <begin position="323"/>
        <end position="334"/>
    </location>
</feature>
<protein>
    <submittedName>
        <fullName evidence="2">Uncharacterized protein</fullName>
    </submittedName>
</protein>
<dbReference type="Proteomes" id="UP000257109">
    <property type="component" value="Unassembled WGS sequence"/>
</dbReference>
<evidence type="ECO:0000313" key="3">
    <source>
        <dbReference type="Proteomes" id="UP000257109"/>
    </source>
</evidence>
<feature type="region of interest" description="Disordered" evidence="1">
    <location>
        <begin position="167"/>
        <end position="223"/>
    </location>
</feature>
<feature type="compositionally biased region" description="Polar residues" evidence="1">
    <location>
        <begin position="132"/>
        <end position="143"/>
    </location>
</feature>
<feature type="compositionally biased region" description="Basic and acidic residues" evidence="1">
    <location>
        <begin position="206"/>
        <end position="215"/>
    </location>
</feature>
<dbReference type="AlphaFoldDB" id="A0A371GIJ6"/>
<gene>
    <name evidence="2" type="ORF">CR513_28023</name>
</gene>
<reference evidence="2" key="1">
    <citation type="submission" date="2018-05" db="EMBL/GenBank/DDBJ databases">
        <title>Draft genome of Mucuna pruriens seed.</title>
        <authorList>
            <person name="Nnadi N.E."/>
            <person name="Vos R."/>
            <person name="Hasami M.H."/>
            <person name="Devisetty U.K."/>
            <person name="Aguiy J.C."/>
        </authorList>
    </citation>
    <scope>NUCLEOTIDE SEQUENCE [LARGE SCALE GENOMIC DNA]</scope>
    <source>
        <strain evidence="2">JCA_2017</strain>
    </source>
</reference>
<proteinExistence type="predicted"/>
<sequence>MSTYFTYRTVSAYSTGTVRSDQMGGGPVTKPFAPFVPKFNGNGNGDSDGYVTNKKIVPISSSTRPYGYGDESGDEWKHPPTSPVRSSPRKVDEFNTKMQNEAIHPARSSHVTSPDWRHSSQPKPYNAYDDYGSTNPIGGTTNNGKHDASHNGAYYGNMEASKPVAVMDKHGGYNNGNNGYGDHSGRKPIGSTTRDDGPNGYGDYGANKEGRKPISHDNGYGGDYGNYGNKEGRNLIGSLVKDIYDGYGGNGDYNNKERPNLSPKPTNVPTYNDGYGTGGGDYSNYGNKEGPKLKPTSSPTYNNGYGGYAIGNDRSKPFGSESPTRRDNYDHEGGDYGNNYNKEGYKPAGPKATSDWAASPRKVTQLSKPMNDIGEAVRLLESEAARLNGNGRGYNGGPKPYEYDGPGPLANRPVPAASKFDKGMNLVSETEKLKKIVTGAAPQIQARSSVPVKNETRPNGNFNLVPTRPRFNLVDGRGPDYDARRSYGVMDHKQAEKEFNGMTI</sequence>
<organism evidence="2 3">
    <name type="scientific">Mucuna pruriens</name>
    <name type="common">Velvet bean</name>
    <name type="synonym">Dolichos pruriens</name>
    <dbReference type="NCBI Taxonomy" id="157652"/>
    <lineage>
        <taxon>Eukaryota</taxon>
        <taxon>Viridiplantae</taxon>
        <taxon>Streptophyta</taxon>
        <taxon>Embryophyta</taxon>
        <taxon>Tracheophyta</taxon>
        <taxon>Spermatophyta</taxon>
        <taxon>Magnoliopsida</taxon>
        <taxon>eudicotyledons</taxon>
        <taxon>Gunneridae</taxon>
        <taxon>Pentapetalae</taxon>
        <taxon>rosids</taxon>
        <taxon>fabids</taxon>
        <taxon>Fabales</taxon>
        <taxon>Fabaceae</taxon>
        <taxon>Papilionoideae</taxon>
        <taxon>50 kb inversion clade</taxon>
        <taxon>NPAAA clade</taxon>
        <taxon>indigoferoid/millettioid clade</taxon>
        <taxon>Phaseoleae</taxon>
        <taxon>Mucuna</taxon>
    </lineage>
</organism>
<feature type="region of interest" description="Disordered" evidence="1">
    <location>
        <begin position="60"/>
        <end position="150"/>
    </location>
</feature>
<dbReference type="OrthoDB" id="1435678at2759"/>
<evidence type="ECO:0000313" key="2">
    <source>
        <dbReference type="EMBL" id="RDX90143.1"/>
    </source>
</evidence>
<name>A0A371GIJ6_MUCPR</name>
<feature type="region of interest" description="Disordered" evidence="1">
    <location>
        <begin position="248"/>
        <end position="369"/>
    </location>
</feature>
<keyword evidence="3" id="KW-1185">Reference proteome</keyword>
<comment type="caution">
    <text evidence="2">The sequence shown here is derived from an EMBL/GenBank/DDBJ whole genome shotgun (WGS) entry which is preliminary data.</text>
</comment>
<accession>A0A371GIJ6</accession>